<dbReference type="Proteomes" id="UP000563094">
    <property type="component" value="Unassembled WGS sequence"/>
</dbReference>
<dbReference type="EMBL" id="JACJIQ010000011">
    <property type="protein sequence ID" value="MBA9078191.1"/>
    <property type="molecule type" value="Genomic_DNA"/>
</dbReference>
<dbReference type="AlphaFoldDB" id="A0A839GWS9"/>
<reference evidence="1 2" key="1">
    <citation type="submission" date="2020-08" db="EMBL/GenBank/DDBJ databases">
        <title>Genomic Encyclopedia of Type Strains, Phase IV (KMG-IV): sequencing the most valuable type-strain genomes for metagenomic binning, comparative biology and taxonomic classification.</title>
        <authorList>
            <person name="Goeker M."/>
        </authorList>
    </citation>
    <scope>NUCLEOTIDE SEQUENCE [LARGE SCALE GENOMIC DNA]</scope>
    <source>
        <strain evidence="1 2">DSM 29854</strain>
    </source>
</reference>
<evidence type="ECO:0000313" key="1">
    <source>
        <dbReference type="EMBL" id="MBA9078191.1"/>
    </source>
</evidence>
<proteinExistence type="predicted"/>
<keyword evidence="2" id="KW-1185">Reference proteome</keyword>
<organism evidence="1 2">
    <name type="scientific">Rufibacter quisquiliarum</name>
    <dbReference type="NCBI Taxonomy" id="1549639"/>
    <lineage>
        <taxon>Bacteria</taxon>
        <taxon>Pseudomonadati</taxon>
        <taxon>Bacteroidota</taxon>
        <taxon>Cytophagia</taxon>
        <taxon>Cytophagales</taxon>
        <taxon>Hymenobacteraceae</taxon>
        <taxon>Rufibacter</taxon>
    </lineage>
</organism>
<accession>A0A839GWS9</accession>
<comment type="caution">
    <text evidence="1">The sequence shown here is derived from an EMBL/GenBank/DDBJ whole genome shotgun (WGS) entry which is preliminary data.</text>
</comment>
<sequence length="120" mass="14004">MLEELIEKGKVSYMTKIGNISYCITLIMNEKIEIHYDYMVSINSLEPELERIIHNQLQTCKYRTIAICLMETIAYPPLPLIQLLNLVVSIEDTQDGQPVIYKDKIPILSYNQFTQILEHE</sequence>
<name>A0A839GWS9_9BACT</name>
<evidence type="ECO:0000313" key="2">
    <source>
        <dbReference type="Proteomes" id="UP000563094"/>
    </source>
</evidence>
<dbReference type="RefSeq" id="WP_182513467.1">
    <property type="nucleotide sequence ID" value="NZ_JACJIQ010000011.1"/>
</dbReference>
<gene>
    <name evidence="1" type="ORF">FHS90_002915</name>
</gene>
<protein>
    <submittedName>
        <fullName evidence="1">Uncharacterized protein</fullName>
    </submittedName>
</protein>